<organism evidence="1 2">
    <name type="scientific">Aquatica leii</name>
    <dbReference type="NCBI Taxonomy" id="1421715"/>
    <lineage>
        <taxon>Eukaryota</taxon>
        <taxon>Metazoa</taxon>
        <taxon>Ecdysozoa</taxon>
        <taxon>Arthropoda</taxon>
        <taxon>Hexapoda</taxon>
        <taxon>Insecta</taxon>
        <taxon>Pterygota</taxon>
        <taxon>Neoptera</taxon>
        <taxon>Endopterygota</taxon>
        <taxon>Coleoptera</taxon>
        <taxon>Polyphaga</taxon>
        <taxon>Elateriformia</taxon>
        <taxon>Elateroidea</taxon>
        <taxon>Lampyridae</taxon>
        <taxon>Luciolinae</taxon>
        <taxon>Aquatica</taxon>
    </lineage>
</organism>
<sequence length="222" mass="27222">MSTGSDCFDLCLEELEDHDEYIANLQEDEEIKREYDIERPNKFQSYFDDYKNDLESIFNLPGMHFIRYTHKKIKFSFRPSLVAEMVSAKLIFIISLKYRMGYWMVKREYVPVNYMWKICKLFYTTTSFTSHFRFTDDNIPIGIEEIWKVLCNWALNEDSFRKEKRKRYRRGEDVYIDEDDEELFLSETEVQDLHKRRSKIWKRMLPPPSDTLQRPRRKRRIQ</sequence>
<dbReference type="AlphaFoldDB" id="A0AAN7NZ77"/>
<comment type="caution">
    <text evidence="1">The sequence shown here is derived from an EMBL/GenBank/DDBJ whole genome shotgun (WGS) entry which is preliminary data.</text>
</comment>
<proteinExistence type="predicted"/>
<name>A0AAN7NZ77_9COLE</name>
<reference evidence="2" key="1">
    <citation type="submission" date="2023-01" db="EMBL/GenBank/DDBJ databases">
        <title>Key to firefly adult light organ development and bioluminescence: homeobox transcription factors regulate luciferase expression and transportation to peroxisome.</title>
        <authorList>
            <person name="Fu X."/>
        </authorList>
    </citation>
    <scope>NUCLEOTIDE SEQUENCE [LARGE SCALE GENOMIC DNA]</scope>
</reference>
<dbReference type="Proteomes" id="UP001353858">
    <property type="component" value="Unassembled WGS sequence"/>
</dbReference>
<evidence type="ECO:0000313" key="1">
    <source>
        <dbReference type="EMBL" id="KAK4873537.1"/>
    </source>
</evidence>
<evidence type="ECO:0000313" key="2">
    <source>
        <dbReference type="Proteomes" id="UP001353858"/>
    </source>
</evidence>
<accession>A0AAN7NZ77</accession>
<keyword evidence="2" id="KW-1185">Reference proteome</keyword>
<gene>
    <name evidence="1" type="ORF">RN001_015566</name>
</gene>
<dbReference type="EMBL" id="JARPUR010000007">
    <property type="protein sequence ID" value="KAK4873537.1"/>
    <property type="molecule type" value="Genomic_DNA"/>
</dbReference>
<protein>
    <submittedName>
        <fullName evidence="1">Uncharacterized protein</fullName>
    </submittedName>
</protein>